<dbReference type="EMBL" id="CP042593">
    <property type="protein sequence ID" value="QED49338.1"/>
    <property type="molecule type" value="Genomic_DNA"/>
</dbReference>
<gene>
    <name evidence="1" type="ORF">FSZ17_19875</name>
</gene>
<dbReference type="KEGG" id="bda:FSZ17_19875"/>
<dbReference type="AlphaFoldDB" id="A0A5B8Z8Q8"/>
<name>A0A5B8Z8Q8_CYTDA</name>
<organism evidence="1 2">
    <name type="scientific">Cytobacillus dafuensis</name>
    <name type="common">Bacillus dafuensis</name>
    <dbReference type="NCBI Taxonomy" id="1742359"/>
    <lineage>
        <taxon>Bacteria</taxon>
        <taxon>Bacillati</taxon>
        <taxon>Bacillota</taxon>
        <taxon>Bacilli</taxon>
        <taxon>Bacillales</taxon>
        <taxon>Bacillaceae</taxon>
        <taxon>Cytobacillus</taxon>
    </lineage>
</organism>
<proteinExistence type="predicted"/>
<evidence type="ECO:0000313" key="1">
    <source>
        <dbReference type="EMBL" id="QED49338.1"/>
    </source>
</evidence>
<dbReference type="OrthoDB" id="8910390at2"/>
<accession>A0A5B8Z8Q8</accession>
<sequence length="152" mass="17710">MSHDEIEKLIYDYHWLRKEVNRLEKIIFGFSVPIKSLGAAQYGIEATLPKGSPMKSAAELEALDLREKRLYKRLNLYRVKVFAIEKITELYLVDDQELTLIDCMMEGMSYRAIAAHLGISREKVRIIKNEMIDHICQNCHFLHELKLDKSAV</sequence>
<dbReference type="Proteomes" id="UP000321555">
    <property type="component" value="Chromosome"/>
</dbReference>
<dbReference type="RefSeq" id="WP_057773598.1">
    <property type="nucleotide sequence ID" value="NZ_CP042593.1"/>
</dbReference>
<reference evidence="2" key="1">
    <citation type="submission" date="2019-08" db="EMBL/GenBank/DDBJ databases">
        <authorList>
            <person name="Zheng X."/>
        </authorList>
    </citation>
    <scope>NUCLEOTIDE SEQUENCE [LARGE SCALE GENOMIC DNA]</scope>
    <source>
        <strain evidence="2">FJAT-25496</strain>
    </source>
</reference>
<protein>
    <submittedName>
        <fullName evidence="1">Helix-turn-helix domain-containing protein</fullName>
    </submittedName>
</protein>
<keyword evidence="2" id="KW-1185">Reference proteome</keyword>
<evidence type="ECO:0000313" key="2">
    <source>
        <dbReference type="Proteomes" id="UP000321555"/>
    </source>
</evidence>